<dbReference type="OrthoDB" id="446925at2759"/>
<proteinExistence type="predicted"/>
<dbReference type="AlphaFoldDB" id="A0A284SCU3"/>
<protein>
    <recommendedName>
        <fullName evidence="2">Integrase catalytic domain-containing protein</fullName>
    </recommendedName>
</protein>
<dbReference type="GO" id="GO:0005634">
    <property type="term" value="C:nucleus"/>
    <property type="evidence" value="ECO:0007669"/>
    <property type="project" value="UniProtKB-ARBA"/>
</dbReference>
<name>A0A284SCU3_ARMOS</name>
<dbReference type="PROSITE" id="PS50994">
    <property type="entry name" value="INTEGRASE"/>
    <property type="match status" value="1"/>
</dbReference>
<evidence type="ECO:0000313" key="4">
    <source>
        <dbReference type="Proteomes" id="UP000219338"/>
    </source>
</evidence>
<dbReference type="Proteomes" id="UP000219338">
    <property type="component" value="Unassembled WGS sequence"/>
</dbReference>
<evidence type="ECO:0000313" key="3">
    <source>
        <dbReference type="EMBL" id="SJL18825.1"/>
    </source>
</evidence>
<dbReference type="OMA" id="EWINDLF"/>
<dbReference type="GO" id="GO:0015074">
    <property type="term" value="P:DNA integration"/>
    <property type="evidence" value="ECO:0007669"/>
    <property type="project" value="InterPro"/>
</dbReference>
<sequence length="315" mass="36367">MYMDTMIMPVSGQYHYIVQGRCSLSHYPEFRCLHKETARTLGEWIFEDILCRWGSLVEIVTDNGSAFVAMINYLSKKYHINHIRISSYNSRANGIAERPHFDVRQGLFKASDGDQKKWSQNTYSVFWVDRVTIRKRMGCSPYFAATGMEPLLPMDIVESTWLMPLPDNIINLERLKSKVYEARRNATVKFKKDHTYSIRDFNFQKGDLVLMRNMQIEKALNRKMHARYLGPLVILGRNKGGAYLLCELDSSTLARPVATFRLVPYFARKKIDVPDINAIIDIPPEWINDLFVSTDDGMLDELPDQEGAHNEAELA</sequence>
<accession>A0A284SCU3</accession>
<dbReference type="PANTHER" id="PTHR37984:SF5">
    <property type="entry name" value="PROTEIN NYNRIN-LIKE"/>
    <property type="match status" value="1"/>
</dbReference>
<keyword evidence="4" id="KW-1185">Reference proteome</keyword>
<evidence type="ECO:0000256" key="1">
    <source>
        <dbReference type="ARBA" id="ARBA00022884"/>
    </source>
</evidence>
<keyword evidence="1" id="KW-0694">RNA-binding</keyword>
<organism evidence="3 4">
    <name type="scientific">Armillaria ostoyae</name>
    <name type="common">Armillaria root rot fungus</name>
    <dbReference type="NCBI Taxonomy" id="47428"/>
    <lineage>
        <taxon>Eukaryota</taxon>
        <taxon>Fungi</taxon>
        <taxon>Dikarya</taxon>
        <taxon>Basidiomycota</taxon>
        <taxon>Agaricomycotina</taxon>
        <taxon>Agaricomycetes</taxon>
        <taxon>Agaricomycetidae</taxon>
        <taxon>Agaricales</taxon>
        <taxon>Marasmiineae</taxon>
        <taxon>Physalacriaceae</taxon>
        <taxon>Armillaria</taxon>
    </lineage>
</organism>
<reference evidence="4" key="1">
    <citation type="journal article" date="2017" name="Nat. Ecol. Evol.">
        <title>Genome expansion and lineage-specific genetic innovations in the forest pathogenic fungi Armillaria.</title>
        <authorList>
            <person name="Sipos G."/>
            <person name="Prasanna A.N."/>
            <person name="Walter M.C."/>
            <person name="O'Connor E."/>
            <person name="Balint B."/>
            <person name="Krizsan K."/>
            <person name="Kiss B."/>
            <person name="Hess J."/>
            <person name="Varga T."/>
            <person name="Slot J."/>
            <person name="Riley R."/>
            <person name="Boka B."/>
            <person name="Rigling D."/>
            <person name="Barry K."/>
            <person name="Lee J."/>
            <person name="Mihaltcheva S."/>
            <person name="LaButti K."/>
            <person name="Lipzen A."/>
            <person name="Waldron R."/>
            <person name="Moloney N.M."/>
            <person name="Sperisen C."/>
            <person name="Kredics L."/>
            <person name="Vagvoelgyi C."/>
            <person name="Patrignani A."/>
            <person name="Fitzpatrick D."/>
            <person name="Nagy I."/>
            <person name="Doyle S."/>
            <person name="Anderson J.B."/>
            <person name="Grigoriev I.V."/>
            <person name="Gueldener U."/>
            <person name="Muensterkoetter M."/>
            <person name="Nagy L.G."/>
        </authorList>
    </citation>
    <scope>NUCLEOTIDE SEQUENCE [LARGE SCALE GENOMIC DNA]</scope>
    <source>
        <strain evidence="4">C18/9</strain>
    </source>
</reference>
<dbReference type="Gene3D" id="3.30.420.10">
    <property type="entry name" value="Ribonuclease H-like superfamily/Ribonuclease H"/>
    <property type="match status" value="1"/>
</dbReference>
<dbReference type="InterPro" id="IPR012337">
    <property type="entry name" value="RNaseH-like_sf"/>
</dbReference>
<dbReference type="GO" id="GO:0003723">
    <property type="term" value="F:RNA binding"/>
    <property type="evidence" value="ECO:0007669"/>
    <property type="project" value="UniProtKB-KW"/>
</dbReference>
<dbReference type="InterPro" id="IPR036397">
    <property type="entry name" value="RNaseH_sf"/>
</dbReference>
<gene>
    <name evidence="3" type="ORF">ARMOST_22426</name>
</gene>
<feature type="domain" description="Integrase catalytic" evidence="2">
    <location>
        <begin position="1"/>
        <end position="158"/>
    </location>
</feature>
<dbReference type="PANTHER" id="PTHR37984">
    <property type="entry name" value="PROTEIN CBG26694"/>
    <property type="match status" value="1"/>
</dbReference>
<dbReference type="InterPro" id="IPR001584">
    <property type="entry name" value="Integrase_cat-core"/>
</dbReference>
<dbReference type="InterPro" id="IPR050951">
    <property type="entry name" value="Retrovirus_Pol_polyprotein"/>
</dbReference>
<dbReference type="SUPFAM" id="SSF53098">
    <property type="entry name" value="Ribonuclease H-like"/>
    <property type="match status" value="1"/>
</dbReference>
<evidence type="ECO:0000259" key="2">
    <source>
        <dbReference type="PROSITE" id="PS50994"/>
    </source>
</evidence>
<dbReference type="EMBL" id="FUEG01000070">
    <property type="protein sequence ID" value="SJL18825.1"/>
    <property type="molecule type" value="Genomic_DNA"/>
</dbReference>